<proteinExistence type="predicted"/>
<reference evidence="4" key="1">
    <citation type="submission" date="2014-05" db="EMBL/GenBank/DDBJ databases">
        <title>ATOL: Assembling a taxonomically balanced genome-scale reconstruction of the evolutionary history of the Enterobacteriaceae.</title>
        <authorList>
            <person name="Plunkett G. III"/>
            <person name="Neeno-Eckwall E.C."/>
            <person name="Glasner J.D."/>
            <person name="Perna N.T."/>
        </authorList>
    </citation>
    <scope>NUCLEOTIDE SEQUENCE [LARGE SCALE GENOMIC DNA]</scope>
    <source>
        <strain evidence="4">ATCC 49490</strain>
    </source>
</reference>
<keyword evidence="1" id="KW-0472">Membrane</keyword>
<dbReference type="AlphaFoldDB" id="A0A085AA25"/>
<evidence type="ECO:0000256" key="1">
    <source>
        <dbReference type="SAM" id="Phobius"/>
    </source>
</evidence>
<comment type="caution">
    <text evidence="3">The sequence shown here is derived from an EMBL/GenBank/DDBJ whole genome shotgun (WGS) entry which is preliminary data.</text>
</comment>
<keyword evidence="1" id="KW-0812">Transmembrane</keyword>
<feature type="domain" description="Predicted DNA-binding protein ribbon-helix-helix" evidence="2">
    <location>
        <begin position="96"/>
        <end position="138"/>
    </location>
</feature>
<organism evidence="3 4">
    <name type="scientific">Trabulsiella guamensis ATCC 49490</name>
    <dbReference type="NCBI Taxonomy" id="1005994"/>
    <lineage>
        <taxon>Bacteria</taxon>
        <taxon>Pseudomonadati</taxon>
        <taxon>Pseudomonadota</taxon>
        <taxon>Gammaproteobacteria</taxon>
        <taxon>Enterobacterales</taxon>
        <taxon>Enterobacteriaceae</taxon>
        <taxon>Trabulsiella</taxon>
    </lineage>
</organism>
<dbReference type="Pfam" id="PF12651">
    <property type="entry name" value="RHH_3"/>
    <property type="match status" value="1"/>
</dbReference>
<accession>A0A085AA25</accession>
<evidence type="ECO:0000259" key="2">
    <source>
        <dbReference type="Pfam" id="PF12651"/>
    </source>
</evidence>
<feature type="transmembrane region" description="Helical" evidence="1">
    <location>
        <begin position="46"/>
        <end position="64"/>
    </location>
</feature>
<keyword evidence="1" id="KW-1133">Transmembrane helix</keyword>
<name>A0A085AA25_9ENTR</name>
<keyword evidence="4" id="KW-1185">Reference proteome</keyword>
<dbReference type="eggNOG" id="ENOG5033M1J">
    <property type="taxonomic scope" value="Bacteria"/>
</dbReference>
<evidence type="ECO:0000313" key="4">
    <source>
        <dbReference type="Proteomes" id="UP000028630"/>
    </source>
</evidence>
<dbReference type="EMBL" id="JMTB01000070">
    <property type="protein sequence ID" value="KFC07070.1"/>
    <property type="molecule type" value="Genomic_DNA"/>
</dbReference>
<protein>
    <recommendedName>
        <fullName evidence="2">Predicted DNA-binding protein ribbon-helix-helix domain-containing protein</fullName>
    </recommendedName>
</protein>
<gene>
    <name evidence="3" type="ORF">GTGU_02109</name>
</gene>
<dbReference type="InterPro" id="IPR038733">
    <property type="entry name" value="Predicted_DNA_bind_prot_RHH"/>
</dbReference>
<evidence type="ECO:0000313" key="3">
    <source>
        <dbReference type="EMBL" id="KFC07070.1"/>
    </source>
</evidence>
<dbReference type="Proteomes" id="UP000028630">
    <property type="component" value="Unassembled WGS sequence"/>
</dbReference>
<sequence length="152" mass="17413">MIQAMQMVSVTISRMHKKSRSYVFAAAQSLSPGMTELWLIARYPLVLCWFCLTAQISYALYSAYMQPLYSCLQPFTLSAISYKLTGRFMAEPYLKNRTRFTSSLDNPLVPRFSELARVTRIPKSRLLDEAITDLLIKHGMTVPDDNKQTETD</sequence>